<keyword evidence="4" id="KW-0732">Signal</keyword>
<proteinExistence type="inferred from homology"/>
<evidence type="ECO:0000256" key="2">
    <source>
        <dbReference type="ARBA" id="ARBA00008520"/>
    </source>
</evidence>
<dbReference type="Gene3D" id="3.40.190.10">
    <property type="entry name" value="Periplasmic binding protein-like II"/>
    <property type="match status" value="1"/>
</dbReference>
<dbReference type="GO" id="GO:0030313">
    <property type="term" value="C:cell envelope"/>
    <property type="evidence" value="ECO:0007669"/>
    <property type="project" value="UniProtKB-SubCell"/>
</dbReference>
<evidence type="ECO:0000313" key="6">
    <source>
        <dbReference type="Proteomes" id="UP000092024"/>
    </source>
</evidence>
<dbReference type="RefSeq" id="WP_068679900.1">
    <property type="nucleotide sequence ID" value="NZ_LYPA01000030.1"/>
</dbReference>
<keyword evidence="6" id="KW-1185">Reference proteome</keyword>
<dbReference type="SUPFAM" id="SSF53850">
    <property type="entry name" value="Periplasmic binding protein-like II"/>
    <property type="match status" value="1"/>
</dbReference>
<evidence type="ECO:0000313" key="5">
    <source>
        <dbReference type="EMBL" id="OBR67964.1"/>
    </source>
</evidence>
<dbReference type="PANTHER" id="PTHR43649">
    <property type="entry name" value="ARABINOSE-BINDING PROTEIN-RELATED"/>
    <property type="match status" value="1"/>
</dbReference>
<dbReference type="STRING" id="1844972.A7K91_18705"/>
<dbReference type="InterPro" id="IPR006059">
    <property type="entry name" value="SBP"/>
</dbReference>
<sequence>MNLRLLSLAISMSLLLGACQSGKREIVENATLKVVYYDQNTFHRDYGELFAAKHPGIEIEVLPITYYSNAPDGGTDSTADNISEYMLSKGPDVVLLRDIDLQALAQNNELVNLSPLIQEDNYDLSSMLPSVIDLIKKRGDGDLYGLAPTFQNTALYYNKDIFDQARIGYPVDYMTWQDVLHLSQSFNGNESVYGFYKGKNASLFNFVTKRIGYLSGIHFYNAKEKKITLNTDFWRSVFEQVIQGYKNNSLFLETSQEIQTRYKLSEEADFIVGSNLFLQGKAAMTYDSISLASDIEKAQQASGSNKPINWGVVTMPVDPLNPDETTAFHLNQIFSINAKSQHAAAAWELIKFINGEELAKIKSNSSPALLTRIQNSKDMYGRDIEAFYKLKPNGRYYSSDDLPDAFYEQFNAFGNAKLEEVIEGTSTLEDALIKIESEGQAILSQFVSS</sequence>
<comment type="subcellular location">
    <subcellularLocation>
        <location evidence="1">Cell envelope</location>
    </subcellularLocation>
</comment>
<organism evidence="5 6">
    <name type="scientific">Paenibacillus oryzae</name>
    <dbReference type="NCBI Taxonomy" id="1844972"/>
    <lineage>
        <taxon>Bacteria</taxon>
        <taxon>Bacillati</taxon>
        <taxon>Bacillota</taxon>
        <taxon>Bacilli</taxon>
        <taxon>Bacillales</taxon>
        <taxon>Paenibacillaceae</taxon>
        <taxon>Paenibacillus</taxon>
    </lineage>
</organism>
<dbReference type="PANTHER" id="PTHR43649:SF31">
    <property type="entry name" value="SN-GLYCEROL-3-PHOSPHATE-BINDING PERIPLASMIC PROTEIN UGPB"/>
    <property type="match status" value="1"/>
</dbReference>
<evidence type="ECO:0000256" key="3">
    <source>
        <dbReference type="ARBA" id="ARBA00022448"/>
    </source>
</evidence>
<gene>
    <name evidence="5" type="ORF">A7K91_18705</name>
</gene>
<keyword evidence="3" id="KW-0813">Transport</keyword>
<dbReference type="InterPro" id="IPR050490">
    <property type="entry name" value="Bact_solute-bd_prot1"/>
</dbReference>
<dbReference type="Proteomes" id="UP000092024">
    <property type="component" value="Unassembled WGS sequence"/>
</dbReference>
<dbReference type="EMBL" id="LYPA01000030">
    <property type="protein sequence ID" value="OBR67964.1"/>
    <property type="molecule type" value="Genomic_DNA"/>
</dbReference>
<accession>A0A1A5YQW9</accession>
<evidence type="ECO:0000256" key="4">
    <source>
        <dbReference type="ARBA" id="ARBA00022729"/>
    </source>
</evidence>
<dbReference type="AlphaFoldDB" id="A0A1A5YQW9"/>
<protein>
    <recommendedName>
        <fullName evidence="7">Sugar ABC transporter substrate-binding protein</fullName>
    </recommendedName>
</protein>
<evidence type="ECO:0008006" key="7">
    <source>
        <dbReference type="Google" id="ProtNLM"/>
    </source>
</evidence>
<comment type="caution">
    <text evidence="5">The sequence shown here is derived from an EMBL/GenBank/DDBJ whole genome shotgun (WGS) entry which is preliminary data.</text>
</comment>
<name>A0A1A5YQW9_9BACL</name>
<dbReference type="PROSITE" id="PS51257">
    <property type="entry name" value="PROKAR_LIPOPROTEIN"/>
    <property type="match status" value="1"/>
</dbReference>
<comment type="similarity">
    <text evidence="2">Belongs to the bacterial solute-binding protein 1 family.</text>
</comment>
<evidence type="ECO:0000256" key="1">
    <source>
        <dbReference type="ARBA" id="ARBA00004196"/>
    </source>
</evidence>
<dbReference type="OrthoDB" id="2675752at2"/>
<dbReference type="Pfam" id="PF13416">
    <property type="entry name" value="SBP_bac_8"/>
    <property type="match status" value="1"/>
</dbReference>
<reference evidence="5 6" key="1">
    <citation type="submission" date="2016-05" db="EMBL/GenBank/DDBJ databases">
        <title>Paenibacillus oryzae. sp. nov., isolated from the rice root.</title>
        <authorList>
            <person name="Zhang J."/>
            <person name="Zhang X."/>
        </authorList>
    </citation>
    <scope>NUCLEOTIDE SEQUENCE [LARGE SCALE GENOMIC DNA]</scope>
    <source>
        <strain evidence="5 6">1DrF-4</strain>
    </source>
</reference>